<evidence type="ECO:0000256" key="7">
    <source>
        <dbReference type="RuleBase" id="RU004504"/>
    </source>
</evidence>
<dbReference type="Gene3D" id="1.10.260.50">
    <property type="match status" value="1"/>
</dbReference>
<evidence type="ECO:0000256" key="4">
    <source>
        <dbReference type="ARBA" id="ARBA00022898"/>
    </source>
</evidence>
<dbReference type="InterPro" id="IPR020578">
    <property type="entry name" value="Aminotrans_V_PyrdxlP_BS"/>
</dbReference>
<evidence type="ECO:0000256" key="2">
    <source>
        <dbReference type="ARBA" id="ARBA00006490"/>
    </source>
</evidence>
<keyword evidence="10" id="KW-1185">Reference proteome</keyword>
<sequence length="387" mass="42488">MIYLDNSATTPMHPEVIDVMTDVMKKIFGNPSSLHGLGAKAERLVEQARQVTARMLGCTPQEIFFTSGGTEANNLAIKGTLDRIHGRGKHIITTKVEHPSVYEVYEQLKKRGWRVTYLSVDSLGRVNPDEVEKAVDDETVLVSVMHVNNEVGTIQPIGEIGKRLAKYPKVLFHVDAVQSFAKLPLLPARAHIDLLSISAHKIHGPKGIGALYVRKNLSLEPLLVGGGQEKGLRSGTEYVPGIAGLAKAIVLAEQKRTEFLRNSQRWKKAFLERLDGKLSPMIVNGDISPEGCAPYILSLSFPGIKSEVLVHALEEEGIYVSSKSACSSKAEIPSRVLKAMGRTDEEAIGSIRISMGFQTTAEEMERCADVLLRVIPRLQKVMKVHKG</sequence>
<evidence type="ECO:0000313" key="10">
    <source>
        <dbReference type="Proteomes" id="UP000199695"/>
    </source>
</evidence>
<dbReference type="Gene3D" id="3.40.640.10">
    <property type="entry name" value="Type I PLP-dependent aspartate aminotransferase-like (Major domain)"/>
    <property type="match status" value="1"/>
</dbReference>
<dbReference type="GO" id="GO:0031071">
    <property type="term" value="F:cysteine desulfurase activity"/>
    <property type="evidence" value="ECO:0007669"/>
    <property type="project" value="UniProtKB-ARBA"/>
</dbReference>
<evidence type="ECO:0000259" key="8">
    <source>
        <dbReference type="Pfam" id="PF00266"/>
    </source>
</evidence>
<accession>A0A1H8DID0</accession>
<comment type="similarity">
    <text evidence="2">Belongs to the class-V pyridoxal-phosphate-dependent aminotransferase family. NifS/IscS subfamily.</text>
</comment>
<evidence type="ECO:0000313" key="9">
    <source>
        <dbReference type="EMBL" id="SEN06287.1"/>
    </source>
</evidence>
<evidence type="ECO:0000256" key="5">
    <source>
        <dbReference type="ARBA" id="ARBA00023004"/>
    </source>
</evidence>
<dbReference type="NCBIfam" id="NF002806">
    <property type="entry name" value="PRK02948.1"/>
    <property type="match status" value="1"/>
</dbReference>
<dbReference type="EMBL" id="FOCQ01000005">
    <property type="protein sequence ID" value="SEN06287.1"/>
    <property type="molecule type" value="Genomic_DNA"/>
</dbReference>
<keyword evidence="5" id="KW-0408">Iron</keyword>
<dbReference type="RefSeq" id="WP_170839793.1">
    <property type="nucleotide sequence ID" value="NZ_FOCQ01000005.1"/>
</dbReference>
<keyword evidence="4" id="KW-0663">Pyridoxal phosphate</keyword>
<dbReference type="InterPro" id="IPR016454">
    <property type="entry name" value="Cysteine_dSase"/>
</dbReference>
<dbReference type="PANTHER" id="PTHR11601:SF50">
    <property type="entry name" value="CYSTEINE DESULFURASE ISCS 2-RELATED"/>
    <property type="match status" value="1"/>
</dbReference>
<gene>
    <name evidence="9" type="ORF">SAMN05444955_105168</name>
</gene>
<dbReference type="SUPFAM" id="SSF53383">
    <property type="entry name" value="PLP-dependent transferases"/>
    <property type="match status" value="1"/>
</dbReference>
<feature type="domain" description="Aminotransferase class V" evidence="8">
    <location>
        <begin position="2"/>
        <end position="366"/>
    </location>
</feature>
<dbReference type="Gene3D" id="3.90.1150.10">
    <property type="entry name" value="Aspartate Aminotransferase, domain 1"/>
    <property type="match status" value="1"/>
</dbReference>
<dbReference type="PANTHER" id="PTHR11601">
    <property type="entry name" value="CYSTEINE DESULFURYLASE FAMILY MEMBER"/>
    <property type="match status" value="1"/>
</dbReference>
<dbReference type="PIRSF" id="PIRSF005572">
    <property type="entry name" value="NifS"/>
    <property type="match status" value="1"/>
</dbReference>
<dbReference type="FunFam" id="3.40.640.10:FF:000084">
    <property type="entry name" value="IscS-like cysteine desulfurase"/>
    <property type="match status" value="1"/>
</dbReference>
<comment type="cofactor">
    <cofactor evidence="1 7">
        <name>pyridoxal 5'-phosphate</name>
        <dbReference type="ChEBI" id="CHEBI:597326"/>
    </cofactor>
</comment>
<dbReference type="InterPro" id="IPR000192">
    <property type="entry name" value="Aminotrans_V_dom"/>
</dbReference>
<proteinExistence type="inferred from homology"/>
<dbReference type="InterPro" id="IPR015424">
    <property type="entry name" value="PyrdxlP-dep_Trfase"/>
</dbReference>
<dbReference type="GO" id="GO:0046872">
    <property type="term" value="F:metal ion binding"/>
    <property type="evidence" value="ECO:0007669"/>
    <property type="project" value="UniProtKB-KW"/>
</dbReference>
<dbReference type="Proteomes" id="UP000199695">
    <property type="component" value="Unassembled WGS sequence"/>
</dbReference>
<keyword evidence="6" id="KW-0411">Iron-sulfur</keyword>
<dbReference type="InterPro" id="IPR015421">
    <property type="entry name" value="PyrdxlP-dep_Trfase_major"/>
</dbReference>
<dbReference type="AlphaFoldDB" id="A0A1H8DID0"/>
<dbReference type="STRING" id="1173111.SAMN05444955_105168"/>
<keyword evidence="3" id="KW-0479">Metal-binding</keyword>
<protein>
    <submittedName>
        <fullName evidence="9">Cysteine desulfurase</fullName>
    </submittedName>
</protein>
<dbReference type="PROSITE" id="PS00595">
    <property type="entry name" value="AA_TRANSFER_CLASS_5"/>
    <property type="match status" value="1"/>
</dbReference>
<name>A0A1H8DID0_9BACL</name>
<evidence type="ECO:0000256" key="1">
    <source>
        <dbReference type="ARBA" id="ARBA00001933"/>
    </source>
</evidence>
<organism evidence="9 10">
    <name type="scientific">Lihuaxuella thermophila</name>
    <dbReference type="NCBI Taxonomy" id="1173111"/>
    <lineage>
        <taxon>Bacteria</taxon>
        <taxon>Bacillati</taxon>
        <taxon>Bacillota</taxon>
        <taxon>Bacilli</taxon>
        <taxon>Bacillales</taxon>
        <taxon>Thermoactinomycetaceae</taxon>
        <taxon>Lihuaxuella</taxon>
    </lineage>
</organism>
<reference evidence="9 10" key="1">
    <citation type="submission" date="2016-10" db="EMBL/GenBank/DDBJ databases">
        <authorList>
            <person name="de Groot N.N."/>
        </authorList>
    </citation>
    <scope>NUCLEOTIDE SEQUENCE [LARGE SCALE GENOMIC DNA]</scope>
    <source>
        <strain evidence="9 10">DSM 46701</strain>
    </source>
</reference>
<evidence type="ECO:0000256" key="3">
    <source>
        <dbReference type="ARBA" id="ARBA00022723"/>
    </source>
</evidence>
<evidence type="ECO:0000256" key="6">
    <source>
        <dbReference type="ARBA" id="ARBA00023014"/>
    </source>
</evidence>
<dbReference type="GO" id="GO:0051536">
    <property type="term" value="F:iron-sulfur cluster binding"/>
    <property type="evidence" value="ECO:0007669"/>
    <property type="project" value="UniProtKB-KW"/>
</dbReference>
<dbReference type="InterPro" id="IPR015422">
    <property type="entry name" value="PyrdxlP-dep_Trfase_small"/>
</dbReference>
<dbReference type="Pfam" id="PF00266">
    <property type="entry name" value="Aminotran_5"/>
    <property type="match status" value="1"/>
</dbReference>